<reference evidence="3" key="1">
    <citation type="submission" date="2017-06" db="EMBL/GenBank/DDBJ databases">
        <authorList>
            <person name="Varghese N."/>
            <person name="Submissions S."/>
        </authorList>
    </citation>
    <scope>NUCLEOTIDE SEQUENCE [LARGE SCALE GENOMIC DNA]</scope>
    <source>
        <strain evidence="3">NKM1</strain>
    </source>
</reference>
<dbReference type="RefSeq" id="WP_089320340.1">
    <property type="nucleotide sequence ID" value="NZ_FZOQ01000015.1"/>
</dbReference>
<keyword evidence="1" id="KW-0812">Transmembrane</keyword>
<feature type="transmembrane region" description="Helical" evidence="1">
    <location>
        <begin position="224"/>
        <end position="245"/>
    </location>
</feature>
<keyword evidence="1" id="KW-1133">Transmembrane helix</keyword>
<dbReference type="InterPro" id="IPR025238">
    <property type="entry name" value="DUF4184"/>
</dbReference>
<dbReference type="Pfam" id="PF13803">
    <property type="entry name" value="DUF4184"/>
    <property type="match status" value="1"/>
</dbReference>
<evidence type="ECO:0000256" key="1">
    <source>
        <dbReference type="SAM" id="Phobius"/>
    </source>
</evidence>
<gene>
    <name evidence="2" type="ORF">SAMN06296052_115141</name>
</gene>
<proteinExistence type="predicted"/>
<dbReference type="OrthoDB" id="8481923at2"/>
<keyword evidence="3" id="KW-1185">Reference proteome</keyword>
<keyword evidence="1" id="KW-0472">Membrane</keyword>
<dbReference type="EMBL" id="FZOQ01000015">
    <property type="protein sequence ID" value="SNS88428.1"/>
    <property type="molecule type" value="Genomic_DNA"/>
</dbReference>
<dbReference type="AlphaFoldDB" id="A0A239I560"/>
<feature type="transmembrane region" description="Helical" evidence="1">
    <location>
        <begin position="154"/>
        <end position="175"/>
    </location>
</feature>
<name>A0A239I560_9BACT</name>
<feature type="transmembrane region" description="Helical" evidence="1">
    <location>
        <begin position="21"/>
        <end position="40"/>
    </location>
</feature>
<evidence type="ECO:0008006" key="4">
    <source>
        <dbReference type="Google" id="ProtNLM"/>
    </source>
</evidence>
<feature type="transmembrane region" description="Helical" evidence="1">
    <location>
        <begin position="52"/>
        <end position="74"/>
    </location>
</feature>
<feature type="transmembrane region" description="Helical" evidence="1">
    <location>
        <begin position="195"/>
        <end position="212"/>
    </location>
</feature>
<evidence type="ECO:0000313" key="3">
    <source>
        <dbReference type="Proteomes" id="UP000198432"/>
    </source>
</evidence>
<dbReference type="Proteomes" id="UP000198432">
    <property type="component" value="Unassembled WGS sequence"/>
</dbReference>
<organism evidence="2 3">
    <name type="scientific">Pontibacter ummariensis</name>
    <dbReference type="NCBI Taxonomy" id="1610492"/>
    <lineage>
        <taxon>Bacteria</taxon>
        <taxon>Pseudomonadati</taxon>
        <taxon>Bacteroidota</taxon>
        <taxon>Cytophagia</taxon>
        <taxon>Cytophagales</taxon>
        <taxon>Hymenobacteraceae</taxon>
        <taxon>Pontibacter</taxon>
    </lineage>
</organism>
<feature type="transmembrane region" description="Helical" evidence="1">
    <location>
        <begin position="105"/>
        <end position="123"/>
    </location>
</feature>
<accession>A0A239I560</accession>
<protein>
    <recommendedName>
        <fullName evidence="4">DUF4184 family protein</fullName>
    </recommendedName>
</protein>
<evidence type="ECO:0000313" key="2">
    <source>
        <dbReference type="EMBL" id="SNS88428.1"/>
    </source>
</evidence>
<sequence>MPFTFSHPAIVVPLKKLKPSWFSLTGLIMGSIAPDLQYFLKMSTGSDFGHTLPGIFLIDLPLSFLVAIAFHLWVRNSLILHLPSPMDRKYADCLSFDFMQYLKRAWLVFAFSAFIGTLSHLFWDDFARPDGWVYYLNPEFFSQQVRVGPVHNKLYHLIERTGSVLGLVFLIWLLFRKEARETNVNFLSATEKLTFWGSILLGTASIVGLKLWSEKWSGSLSRFIVVLTSASLYALALVSALYDLFRPKVTKP</sequence>